<dbReference type="Proteomes" id="UP000792457">
    <property type="component" value="Unassembled WGS sequence"/>
</dbReference>
<comment type="caution">
    <text evidence="2">The sequence shown here is derived from an EMBL/GenBank/DDBJ whole genome shotgun (WGS) entry which is preliminary data.</text>
</comment>
<dbReference type="Pfam" id="PF05327">
    <property type="entry name" value="RRN3"/>
    <property type="match status" value="1"/>
</dbReference>
<dbReference type="GO" id="GO:0006361">
    <property type="term" value="P:transcription initiation at RNA polymerase I promoter"/>
    <property type="evidence" value="ECO:0007669"/>
    <property type="project" value="InterPro"/>
</dbReference>
<gene>
    <name evidence="2" type="ORF">J437_LFUL005937</name>
</gene>
<sequence length="441" mass="49846">MSKIGILKTSDGTPKSSNRVQFRVPLSVKTTLSEYVKGSDNRVYQETVSLIKDNHIVDEDLLTLLKEVRSLVPILDKKVKLFVQVFLHIPWAHRYGPVVEEYQNFLLDLLAAHNYYVEFAFDVLVKNFRKVDPCAEEADLVPTQYEKNISENVQKVLRNILKVIPLSQHLLIKQCQSQYPYTCLPAREQELYAGNLLALSKHQPSLRFPLLKVIFAKMILLDINSPLEEVIAMEEDEDDDEEEEATKTNDDATTTISASLTGRPLVKRPGTEGMRHPLANTLDRKMVRLFSFIKSECSSAAQENEPNSLAIVSLEESSTSREGMDHPEKQAQCNNLNKQINWSSAQSMFEEIKEAFSHLILPTHGSHHIQFLIFYMAAGGLSSDPTADKGQTWLRFAESFIALLWGRGSNPNISPVERLAALGYLSSFIARSKLLPLRCDI</sequence>
<dbReference type="EMBL" id="KZ308240">
    <property type="protein sequence ID" value="KAG8225511.1"/>
    <property type="molecule type" value="Genomic_DNA"/>
</dbReference>
<evidence type="ECO:0000256" key="1">
    <source>
        <dbReference type="ARBA" id="ARBA00010098"/>
    </source>
</evidence>
<reference evidence="2" key="1">
    <citation type="submission" date="2013-04" db="EMBL/GenBank/DDBJ databases">
        <authorList>
            <person name="Qu J."/>
            <person name="Murali S.C."/>
            <person name="Bandaranaike D."/>
            <person name="Bellair M."/>
            <person name="Blankenburg K."/>
            <person name="Chao H."/>
            <person name="Dinh H."/>
            <person name="Doddapaneni H."/>
            <person name="Downs B."/>
            <person name="Dugan-Rocha S."/>
            <person name="Elkadiri S."/>
            <person name="Gnanaolivu R.D."/>
            <person name="Hernandez B."/>
            <person name="Javaid M."/>
            <person name="Jayaseelan J.C."/>
            <person name="Lee S."/>
            <person name="Li M."/>
            <person name="Ming W."/>
            <person name="Munidasa M."/>
            <person name="Muniz J."/>
            <person name="Nguyen L."/>
            <person name="Ongeri F."/>
            <person name="Osuji N."/>
            <person name="Pu L.-L."/>
            <person name="Puazo M."/>
            <person name="Qu C."/>
            <person name="Quiroz J."/>
            <person name="Raj R."/>
            <person name="Weissenberger G."/>
            <person name="Xin Y."/>
            <person name="Zou X."/>
            <person name="Han Y."/>
            <person name="Richards S."/>
            <person name="Worley K."/>
            <person name="Muzny D."/>
            <person name="Gibbs R."/>
        </authorList>
    </citation>
    <scope>NUCLEOTIDE SEQUENCE</scope>
    <source>
        <strain evidence="2">Sampled in the wild</strain>
    </source>
</reference>
<reference evidence="2" key="2">
    <citation type="submission" date="2017-10" db="EMBL/GenBank/DDBJ databases">
        <title>Ladona fulva Genome sequencing and assembly.</title>
        <authorList>
            <person name="Murali S."/>
            <person name="Richards S."/>
            <person name="Bandaranaike D."/>
            <person name="Bellair M."/>
            <person name="Blankenburg K."/>
            <person name="Chao H."/>
            <person name="Dinh H."/>
            <person name="Doddapaneni H."/>
            <person name="Dugan-Rocha S."/>
            <person name="Elkadiri S."/>
            <person name="Gnanaolivu R."/>
            <person name="Hernandez B."/>
            <person name="Skinner E."/>
            <person name="Javaid M."/>
            <person name="Lee S."/>
            <person name="Li M."/>
            <person name="Ming W."/>
            <person name="Munidasa M."/>
            <person name="Muniz J."/>
            <person name="Nguyen L."/>
            <person name="Hughes D."/>
            <person name="Osuji N."/>
            <person name="Pu L.-L."/>
            <person name="Puazo M."/>
            <person name="Qu C."/>
            <person name="Quiroz J."/>
            <person name="Raj R."/>
            <person name="Weissenberger G."/>
            <person name="Xin Y."/>
            <person name="Zou X."/>
            <person name="Han Y."/>
            <person name="Worley K."/>
            <person name="Muzny D."/>
            <person name="Gibbs R."/>
        </authorList>
    </citation>
    <scope>NUCLEOTIDE SEQUENCE</scope>
    <source>
        <strain evidence="2">Sampled in the wild</strain>
    </source>
</reference>
<dbReference type="PANTHER" id="PTHR12790">
    <property type="entry name" value="TRANSCRIPTION INITIATION FACTOR IA RRN3"/>
    <property type="match status" value="1"/>
</dbReference>
<dbReference type="GO" id="GO:0001181">
    <property type="term" value="F:RNA polymerase I general transcription initiation factor activity"/>
    <property type="evidence" value="ECO:0007669"/>
    <property type="project" value="InterPro"/>
</dbReference>
<dbReference type="PANTHER" id="PTHR12790:SF0">
    <property type="entry name" value="RNA POLYMERASE I-SPECIFIC TRANSCRIPTION INITIATION FACTOR RRN3-RELATED"/>
    <property type="match status" value="1"/>
</dbReference>
<dbReference type="OrthoDB" id="26970at2759"/>
<dbReference type="GO" id="GO:0001042">
    <property type="term" value="F:RNA polymerase I core binding"/>
    <property type="evidence" value="ECO:0007669"/>
    <property type="project" value="TreeGrafter"/>
</dbReference>
<comment type="similarity">
    <text evidence="1">Belongs to the RRN3 family.</text>
</comment>
<name>A0A8K0JZF1_LADFU</name>
<evidence type="ECO:0000313" key="3">
    <source>
        <dbReference type="Proteomes" id="UP000792457"/>
    </source>
</evidence>
<proteinExistence type="inferred from homology"/>
<evidence type="ECO:0000313" key="2">
    <source>
        <dbReference type="EMBL" id="KAG8225511.1"/>
    </source>
</evidence>
<keyword evidence="3" id="KW-1185">Reference proteome</keyword>
<dbReference type="AlphaFoldDB" id="A0A8K0JZF1"/>
<organism evidence="2 3">
    <name type="scientific">Ladona fulva</name>
    <name type="common">Scarce chaser dragonfly</name>
    <name type="synonym">Libellula fulva</name>
    <dbReference type="NCBI Taxonomy" id="123851"/>
    <lineage>
        <taxon>Eukaryota</taxon>
        <taxon>Metazoa</taxon>
        <taxon>Ecdysozoa</taxon>
        <taxon>Arthropoda</taxon>
        <taxon>Hexapoda</taxon>
        <taxon>Insecta</taxon>
        <taxon>Pterygota</taxon>
        <taxon>Palaeoptera</taxon>
        <taxon>Odonata</taxon>
        <taxon>Epiprocta</taxon>
        <taxon>Anisoptera</taxon>
        <taxon>Libelluloidea</taxon>
        <taxon>Libellulidae</taxon>
        <taxon>Ladona</taxon>
    </lineage>
</organism>
<protein>
    <submittedName>
        <fullName evidence="2">Uncharacterized protein</fullName>
    </submittedName>
</protein>
<dbReference type="InterPro" id="IPR007991">
    <property type="entry name" value="RNA_pol_I_trans_ini_fac_RRN3"/>
</dbReference>
<dbReference type="GO" id="GO:0005634">
    <property type="term" value="C:nucleus"/>
    <property type="evidence" value="ECO:0007669"/>
    <property type="project" value="TreeGrafter"/>
</dbReference>
<accession>A0A8K0JZF1</accession>